<feature type="transmembrane region" description="Helical" evidence="8">
    <location>
        <begin position="262"/>
        <end position="287"/>
    </location>
</feature>
<evidence type="ECO:0000256" key="5">
    <source>
        <dbReference type="ARBA" id="ARBA00023136"/>
    </source>
</evidence>
<evidence type="ECO:0000259" key="9">
    <source>
        <dbReference type="PROSITE" id="PS50262"/>
    </source>
</evidence>
<evidence type="ECO:0000256" key="6">
    <source>
        <dbReference type="ARBA" id="ARBA00023170"/>
    </source>
</evidence>
<organism evidence="10 11">
    <name type="scientific">Biomphalaria pfeifferi</name>
    <name type="common">Bloodfluke planorb</name>
    <name type="synonym">Freshwater snail</name>
    <dbReference type="NCBI Taxonomy" id="112525"/>
    <lineage>
        <taxon>Eukaryota</taxon>
        <taxon>Metazoa</taxon>
        <taxon>Spiralia</taxon>
        <taxon>Lophotrochozoa</taxon>
        <taxon>Mollusca</taxon>
        <taxon>Gastropoda</taxon>
        <taxon>Heterobranchia</taxon>
        <taxon>Euthyneura</taxon>
        <taxon>Panpulmonata</taxon>
        <taxon>Hygrophila</taxon>
        <taxon>Lymnaeoidea</taxon>
        <taxon>Planorbidae</taxon>
        <taxon>Biomphalaria</taxon>
    </lineage>
</organism>
<feature type="transmembrane region" description="Helical" evidence="8">
    <location>
        <begin position="299"/>
        <end position="325"/>
    </location>
</feature>
<reference evidence="10" key="1">
    <citation type="journal article" date="2023" name="PLoS Negl. Trop. Dis.">
        <title>A genome sequence for Biomphalaria pfeifferi, the major vector snail for the human-infecting parasite Schistosoma mansoni.</title>
        <authorList>
            <person name="Bu L."/>
            <person name="Lu L."/>
            <person name="Laidemitt M.R."/>
            <person name="Zhang S.M."/>
            <person name="Mutuku M."/>
            <person name="Mkoji G."/>
            <person name="Steinauer M."/>
            <person name="Loker E.S."/>
        </authorList>
    </citation>
    <scope>NUCLEOTIDE SEQUENCE</scope>
    <source>
        <strain evidence="10">KasaAsao</strain>
    </source>
</reference>
<evidence type="ECO:0000256" key="8">
    <source>
        <dbReference type="SAM" id="Phobius"/>
    </source>
</evidence>
<keyword evidence="7" id="KW-0807">Transducer</keyword>
<dbReference type="SUPFAM" id="SSF81321">
    <property type="entry name" value="Family A G protein-coupled receptor-like"/>
    <property type="match status" value="1"/>
</dbReference>
<evidence type="ECO:0000256" key="3">
    <source>
        <dbReference type="ARBA" id="ARBA00022989"/>
    </source>
</evidence>
<dbReference type="GO" id="GO:0005886">
    <property type="term" value="C:plasma membrane"/>
    <property type="evidence" value="ECO:0007669"/>
    <property type="project" value="TreeGrafter"/>
</dbReference>
<evidence type="ECO:0000256" key="1">
    <source>
        <dbReference type="ARBA" id="ARBA00004141"/>
    </source>
</evidence>
<dbReference type="InterPro" id="IPR017452">
    <property type="entry name" value="GPCR_Rhodpsn_7TM"/>
</dbReference>
<keyword evidence="6 10" id="KW-0675">Receptor</keyword>
<name>A0AAD8FAE3_BIOPF</name>
<protein>
    <submittedName>
        <fullName evidence="10">Growth hormone secretagogue receptor type 1</fullName>
    </submittedName>
</protein>
<evidence type="ECO:0000256" key="7">
    <source>
        <dbReference type="ARBA" id="ARBA00023224"/>
    </source>
</evidence>
<reference evidence="10" key="2">
    <citation type="submission" date="2023-04" db="EMBL/GenBank/DDBJ databases">
        <authorList>
            <person name="Bu L."/>
            <person name="Lu L."/>
            <person name="Laidemitt M.R."/>
            <person name="Zhang S.M."/>
            <person name="Mutuku M."/>
            <person name="Mkoji G."/>
            <person name="Steinauer M."/>
            <person name="Loker E.S."/>
        </authorList>
    </citation>
    <scope>NUCLEOTIDE SEQUENCE</scope>
    <source>
        <strain evidence="10">KasaAsao</strain>
        <tissue evidence="10">Whole Snail</tissue>
    </source>
</reference>
<comment type="subcellular location">
    <subcellularLocation>
        <location evidence="1">Membrane</location>
        <topology evidence="1">Multi-pass membrane protein</topology>
    </subcellularLocation>
</comment>
<evidence type="ECO:0000313" key="11">
    <source>
        <dbReference type="Proteomes" id="UP001233172"/>
    </source>
</evidence>
<dbReference type="PROSITE" id="PS50262">
    <property type="entry name" value="G_PROTEIN_RECEP_F1_2"/>
    <property type="match status" value="1"/>
</dbReference>
<keyword evidence="5 8" id="KW-0472">Membrane</keyword>
<keyword evidence="2 8" id="KW-0812">Transmembrane</keyword>
<evidence type="ECO:0000313" key="10">
    <source>
        <dbReference type="EMBL" id="KAK0056256.1"/>
    </source>
</evidence>
<dbReference type="Pfam" id="PF10324">
    <property type="entry name" value="7TM_GPCR_Srw"/>
    <property type="match status" value="1"/>
</dbReference>
<evidence type="ECO:0000256" key="2">
    <source>
        <dbReference type="ARBA" id="ARBA00022692"/>
    </source>
</evidence>
<dbReference type="Proteomes" id="UP001233172">
    <property type="component" value="Unassembled WGS sequence"/>
</dbReference>
<evidence type="ECO:0000256" key="4">
    <source>
        <dbReference type="ARBA" id="ARBA00023040"/>
    </source>
</evidence>
<sequence length="351" mass="39510">MSSISLNVSRTQGLETAPSKQFLNDYDRMIFVLVNRSVLCTIIGLFGMASNFVNICVFIQQGLGSSINKSFFAMALSDLFRITTNHWMNVCSSPFIGHIDAPFVFVDIQYLTGGWPTACANRITLFITAYITVERCLCIALPLTIKKIITPGRTIFILIAIDVLNVLGLVPEYASTYFDWKYFPSKNRTLLTLAFRSSRPQMQGIAFTVHAILLVIALLTVTLFTSVLVLQLRHYSNWRHSTMRTINQKSGLTKRDQKTVKMVITIATVMVVCYAPAVVLSLVSAIVPDFSVAGSQVNLFHAMWSFGFLLGIVNASINIFIYYYMSSSYREAFNQIFQLVYRTKKKPTINK</sequence>
<feature type="domain" description="G-protein coupled receptors family 1 profile" evidence="9">
    <location>
        <begin position="50"/>
        <end position="322"/>
    </location>
</feature>
<feature type="transmembrane region" description="Helical" evidence="8">
    <location>
        <begin position="38"/>
        <end position="60"/>
    </location>
</feature>
<dbReference type="PANTHER" id="PTHR24243:SF233">
    <property type="entry name" value="THYROTROPIN-RELEASING HORMONE RECEPTOR"/>
    <property type="match status" value="1"/>
</dbReference>
<feature type="transmembrane region" description="Helical" evidence="8">
    <location>
        <begin position="205"/>
        <end position="230"/>
    </location>
</feature>
<dbReference type="PANTHER" id="PTHR24243">
    <property type="entry name" value="G-PROTEIN COUPLED RECEPTOR"/>
    <property type="match status" value="1"/>
</dbReference>
<proteinExistence type="predicted"/>
<dbReference type="InterPro" id="IPR019427">
    <property type="entry name" value="7TM_GPCR_serpentine_rcpt_Srw"/>
</dbReference>
<gene>
    <name evidence="10" type="ORF">Bpfe_014343</name>
</gene>
<comment type="caution">
    <text evidence="10">The sequence shown here is derived from an EMBL/GenBank/DDBJ whole genome shotgun (WGS) entry which is preliminary data.</text>
</comment>
<dbReference type="AlphaFoldDB" id="A0AAD8FAE3"/>
<dbReference type="InterPro" id="IPR000276">
    <property type="entry name" value="GPCR_Rhodpsn"/>
</dbReference>
<keyword evidence="3 8" id="KW-1133">Transmembrane helix</keyword>
<dbReference type="Gene3D" id="1.20.1070.10">
    <property type="entry name" value="Rhodopsin 7-helix transmembrane proteins"/>
    <property type="match status" value="1"/>
</dbReference>
<dbReference type="GO" id="GO:0008528">
    <property type="term" value="F:G protein-coupled peptide receptor activity"/>
    <property type="evidence" value="ECO:0007669"/>
    <property type="project" value="InterPro"/>
</dbReference>
<accession>A0AAD8FAE3</accession>
<keyword evidence="4" id="KW-0297">G-protein coupled receptor</keyword>
<dbReference type="PRINTS" id="PR00237">
    <property type="entry name" value="GPCRRHODOPSN"/>
</dbReference>
<feature type="transmembrane region" description="Helical" evidence="8">
    <location>
        <begin position="155"/>
        <end position="174"/>
    </location>
</feature>
<dbReference type="EMBL" id="JASAOG010000063">
    <property type="protein sequence ID" value="KAK0056256.1"/>
    <property type="molecule type" value="Genomic_DNA"/>
</dbReference>
<keyword evidence="11" id="KW-1185">Reference proteome</keyword>